<dbReference type="EMBL" id="JANUGV010000007">
    <property type="protein sequence ID" value="MCS0610507.1"/>
    <property type="molecule type" value="Genomic_DNA"/>
</dbReference>
<gene>
    <name evidence="4" type="ORF">NX773_20255</name>
</gene>
<organism evidence="4 5">
    <name type="scientific">Massilia solisilvae</name>
    <dbReference type="NCBI Taxonomy" id="1811225"/>
    <lineage>
        <taxon>Bacteria</taxon>
        <taxon>Pseudomonadati</taxon>
        <taxon>Pseudomonadota</taxon>
        <taxon>Betaproteobacteria</taxon>
        <taxon>Burkholderiales</taxon>
        <taxon>Oxalobacteraceae</taxon>
        <taxon>Telluria group</taxon>
        <taxon>Massilia</taxon>
    </lineage>
</organism>
<feature type="transmembrane region" description="Helical" evidence="2">
    <location>
        <begin position="82"/>
        <end position="103"/>
    </location>
</feature>
<evidence type="ECO:0000259" key="3">
    <source>
        <dbReference type="Pfam" id="PF05569"/>
    </source>
</evidence>
<evidence type="ECO:0000256" key="2">
    <source>
        <dbReference type="SAM" id="Phobius"/>
    </source>
</evidence>
<dbReference type="InterPro" id="IPR008756">
    <property type="entry name" value="Peptidase_M56"/>
</dbReference>
<reference evidence="4 5" key="1">
    <citation type="submission" date="2022-08" db="EMBL/GenBank/DDBJ databases">
        <title>Reclassification of Massilia species as members of the genera Telluria, Duganella, Pseudoduganella, Mokoshia gen. nov. and Zemynaea gen. nov. using orthogonal and non-orthogonal genome-based approaches.</title>
        <authorList>
            <person name="Bowman J.P."/>
        </authorList>
    </citation>
    <scope>NUCLEOTIDE SEQUENCE [LARGE SCALE GENOMIC DNA]</scope>
    <source>
        <strain evidence="4 5">JCM 31607</strain>
    </source>
</reference>
<sequence length="591" mass="65046">MSRLLSSIVPSLGWALLDFVWQGMLVGWIAALLLALLRKASPQARYAVACVALLLCAALPVAGTLQRVLAAQSATASSLPLALADAAVLHAAPVLALPAGQLASWEGMLQQRLPLVIFCWACGAGVLALRMLLGLVWVRRLCRPGHYRRDPAWQARLDRLARAIGVGRRVTLGLVDDLASPVTAGWWRPVVLVPASLVSGMPPELLEALLAHELAHVRRLDYLVNLIQSAIEILLFYHPAVWWLSKRIRTEREQIADDLAASTLGEPRRLALALSELDLFRLTTPQLAHAAHGGNLMSRIKRLVRPESEPLNWKLALPILGLAACAALYAHTSTALAASDTAPAAKAFKRHAGPSKDGAYALVRDTDRGTNMNGDSVDWSEIEAVKKNMHGQFLWFRDGGQAWVVQDPDILARANAAWAPVDRLGEQMDVYGRQMDEHSKKMEALGREMEQSVARVQPDQQATREFERKMNEMGARMGDLGARLASTDGAERDRVSQQMRELGKKMDAEGKQFRQHAEKQDQRQAHAAMDDLGRRMREASKPMDELGHQMGALGKQMEQESKTADQVVRQLIRESREKGLARPVPLTTAKG</sequence>
<feature type="region of interest" description="Disordered" evidence="1">
    <location>
        <begin position="507"/>
        <end position="526"/>
    </location>
</feature>
<evidence type="ECO:0000313" key="4">
    <source>
        <dbReference type="EMBL" id="MCS0610507.1"/>
    </source>
</evidence>
<proteinExistence type="predicted"/>
<feature type="transmembrane region" description="Helical" evidence="2">
    <location>
        <begin position="115"/>
        <end position="138"/>
    </location>
</feature>
<evidence type="ECO:0000256" key="1">
    <source>
        <dbReference type="SAM" id="MobiDB-lite"/>
    </source>
</evidence>
<dbReference type="PANTHER" id="PTHR34978:SF3">
    <property type="entry name" value="SLR0241 PROTEIN"/>
    <property type="match status" value="1"/>
</dbReference>
<dbReference type="RefSeq" id="WP_258858085.1">
    <property type="nucleotide sequence ID" value="NZ_JANUGV010000007.1"/>
</dbReference>
<dbReference type="PANTHER" id="PTHR34978">
    <property type="entry name" value="POSSIBLE SENSOR-TRANSDUCER PROTEIN BLAR"/>
    <property type="match status" value="1"/>
</dbReference>
<dbReference type="Gene3D" id="3.30.2010.10">
    <property type="entry name" value="Metalloproteases ('zincins'), catalytic domain"/>
    <property type="match status" value="1"/>
</dbReference>
<keyword evidence="2" id="KW-0472">Membrane</keyword>
<accession>A0ABT2BPT2</accession>
<evidence type="ECO:0000313" key="5">
    <source>
        <dbReference type="Proteomes" id="UP001205861"/>
    </source>
</evidence>
<dbReference type="Proteomes" id="UP001205861">
    <property type="component" value="Unassembled WGS sequence"/>
</dbReference>
<feature type="domain" description="Peptidase M56" evidence="3">
    <location>
        <begin position="28"/>
        <end position="265"/>
    </location>
</feature>
<dbReference type="CDD" id="cd07341">
    <property type="entry name" value="M56_BlaR1_MecR1_like"/>
    <property type="match status" value="1"/>
</dbReference>
<comment type="caution">
    <text evidence="4">The sequence shown here is derived from an EMBL/GenBank/DDBJ whole genome shotgun (WGS) entry which is preliminary data.</text>
</comment>
<dbReference type="Pfam" id="PF05569">
    <property type="entry name" value="Peptidase_M56"/>
    <property type="match status" value="1"/>
</dbReference>
<feature type="transmembrane region" description="Helical" evidence="2">
    <location>
        <begin position="12"/>
        <end position="37"/>
    </location>
</feature>
<dbReference type="InterPro" id="IPR052173">
    <property type="entry name" value="Beta-lactam_resp_regulator"/>
</dbReference>
<keyword evidence="5" id="KW-1185">Reference proteome</keyword>
<keyword evidence="2" id="KW-0812">Transmembrane</keyword>
<keyword evidence="2" id="KW-1133">Transmembrane helix</keyword>
<name>A0ABT2BPT2_9BURK</name>
<feature type="transmembrane region" description="Helical" evidence="2">
    <location>
        <begin position="44"/>
        <end position="62"/>
    </location>
</feature>
<protein>
    <submittedName>
        <fullName evidence="4">Peptidase M56</fullName>
    </submittedName>
</protein>